<dbReference type="KEGG" id="xap:XA3_05890"/>
<keyword evidence="7" id="KW-0460">Magnesium</keyword>
<evidence type="ECO:0000256" key="4">
    <source>
        <dbReference type="ARBA" id="ARBA00015100"/>
    </source>
</evidence>
<reference evidence="13 14" key="1">
    <citation type="journal article" date="2023" name="Microbiol. Spectr.">
        <title>Symbiosis of Carpenter Bees with Uncharacterized Lactic Acid Bacteria Showing NAD Auxotrophy.</title>
        <authorList>
            <person name="Kawasaki S."/>
            <person name="Ozawa K."/>
            <person name="Mori T."/>
            <person name="Yamamoto A."/>
            <person name="Ito M."/>
            <person name="Ohkuma M."/>
            <person name="Sakamoto M."/>
            <person name="Matsutani M."/>
        </authorList>
    </citation>
    <scope>NUCLEOTIDE SEQUENCE [LARGE SCALE GENOMIC DNA]</scope>
    <source>
        <strain evidence="13 14">XA3</strain>
    </source>
</reference>
<evidence type="ECO:0000256" key="3">
    <source>
        <dbReference type="ARBA" id="ARBA00012439"/>
    </source>
</evidence>
<dbReference type="SUPFAM" id="SSF48576">
    <property type="entry name" value="Terpenoid synthases"/>
    <property type="match status" value="1"/>
</dbReference>
<evidence type="ECO:0000256" key="1">
    <source>
        <dbReference type="ARBA" id="ARBA00001946"/>
    </source>
</evidence>
<evidence type="ECO:0000313" key="14">
    <source>
        <dbReference type="Proteomes" id="UP001321861"/>
    </source>
</evidence>
<dbReference type="CDD" id="cd00685">
    <property type="entry name" value="Trans_IPPS_HT"/>
    <property type="match status" value="1"/>
</dbReference>
<dbReference type="InterPro" id="IPR033749">
    <property type="entry name" value="Polyprenyl_synt_CS"/>
</dbReference>
<dbReference type="FunFam" id="1.10.600.10:FF:000001">
    <property type="entry name" value="Geranylgeranyl diphosphate synthase"/>
    <property type="match status" value="1"/>
</dbReference>
<dbReference type="SFLD" id="SFLDS00005">
    <property type="entry name" value="Isoprenoid_Synthase_Type_I"/>
    <property type="match status" value="1"/>
</dbReference>
<dbReference type="RefSeq" id="WP_317636066.1">
    <property type="nucleotide sequence ID" value="NZ_AP026802.1"/>
</dbReference>
<dbReference type="PROSITE" id="PS00723">
    <property type="entry name" value="POLYPRENYL_SYNTHASE_1"/>
    <property type="match status" value="1"/>
</dbReference>
<dbReference type="Proteomes" id="UP001321861">
    <property type="component" value="Chromosome"/>
</dbReference>
<evidence type="ECO:0000256" key="9">
    <source>
        <dbReference type="ARBA" id="ARBA00032380"/>
    </source>
</evidence>
<evidence type="ECO:0000313" key="13">
    <source>
        <dbReference type="EMBL" id="BDR58148.1"/>
    </source>
</evidence>
<comment type="cofactor">
    <cofactor evidence="1">
        <name>Mg(2+)</name>
        <dbReference type="ChEBI" id="CHEBI:18420"/>
    </cofactor>
</comment>
<dbReference type="GO" id="GO:0016114">
    <property type="term" value="P:terpenoid biosynthetic process"/>
    <property type="evidence" value="ECO:0007669"/>
    <property type="project" value="UniProtKB-ARBA"/>
</dbReference>
<dbReference type="InterPro" id="IPR000092">
    <property type="entry name" value="Polyprenyl_synt"/>
</dbReference>
<comment type="similarity">
    <text evidence="2 12">Belongs to the FPP/GGPP synthase family.</text>
</comment>
<keyword evidence="14" id="KW-1185">Reference proteome</keyword>
<dbReference type="PANTHER" id="PTHR43281">
    <property type="entry name" value="FARNESYL DIPHOSPHATE SYNTHASE"/>
    <property type="match status" value="1"/>
</dbReference>
<keyword evidence="8" id="KW-0414">Isoprene biosynthesis</keyword>
<evidence type="ECO:0000256" key="6">
    <source>
        <dbReference type="ARBA" id="ARBA00022723"/>
    </source>
</evidence>
<evidence type="ECO:0000256" key="12">
    <source>
        <dbReference type="RuleBase" id="RU004466"/>
    </source>
</evidence>
<dbReference type="Pfam" id="PF00348">
    <property type="entry name" value="polyprenyl_synt"/>
    <property type="match status" value="1"/>
</dbReference>
<keyword evidence="6" id="KW-0479">Metal-binding</keyword>
<dbReference type="EC" id="2.5.1.10" evidence="3"/>
<evidence type="ECO:0000256" key="5">
    <source>
        <dbReference type="ARBA" id="ARBA00022679"/>
    </source>
</evidence>
<keyword evidence="5 12" id="KW-0808">Transferase</keyword>
<proteinExistence type="inferred from homology"/>
<organism evidence="13 14">
    <name type="scientific">Xylocopilactobacillus apicola</name>
    <dbReference type="NCBI Taxonomy" id="2932184"/>
    <lineage>
        <taxon>Bacteria</taxon>
        <taxon>Bacillati</taxon>
        <taxon>Bacillota</taxon>
        <taxon>Bacilli</taxon>
        <taxon>Lactobacillales</taxon>
        <taxon>Lactobacillaceae</taxon>
        <taxon>Xylocopilactobacillus</taxon>
    </lineage>
</organism>
<evidence type="ECO:0000256" key="2">
    <source>
        <dbReference type="ARBA" id="ARBA00006706"/>
    </source>
</evidence>
<dbReference type="Gene3D" id="1.10.600.10">
    <property type="entry name" value="Farnesyl Diphosphate Synthase"/>
    <property type="match status" value="1"/>
</dbReference>
<dbReference type="PANTHER" id="PTHR43281:SF1">
    <property type="entry name" value="FARNESYL DIPHOSPHATE SYNTHASE"/>
    <property type="match status" value="1"/>
</dbReference>
<accession>A0AAU9DSC4</accession>
<dbReference type="GO" id="GO:0046872">
    <property type="term" value="F:metal ion binding"/>
    <property type="evidence" value="ECO:0007669"/>
    <property type="project" value="UniProtKB-KW"/>
</dbReference>
<dbReference type="EMBL" id="AP026802">
    <property type="protein sequence ID" value="BDR58148.1"/>
    <property type="molecule type" value="Genomic_DNA"/>
</dbReference>
<dbReference type="InterPro" id="IPR008949">
    <property type="entry name" value="Isoprenoid_synthase_dom_sf"/>
</dbReference>
<sequence>MMKELISHFNEYLTDLYSKKKINPRLKEAINYSLLASGKRLRPLLFFTILQSFGREENKKNFAPAAAIEMVHTYSLIHDDLPAMDNDNLRRGKPTNHVVFGEDLAILAGDALLTDAFWVIAESEFSSQQKANFSRSLAQAAGSLNMVSGQVEDLLMNQANDLAIKQMHYHKTAAMFVAAGEFAAIALELDAIKTKALKDFAANFGMAFQLADDLADFKSEADDSNNFVADFGVEQSLKTKMDYRQKAFIALNQLESPEPLKKFLDLVN</sequence>
<evidence type="ECO:0000256" key="8">
    <source>
        <dbReference type="ARBA" id="ARBA00023229"/>
    </source>
</evidence>
<comment type="catalytic activity">
    <reaction evidence="11">
        <text>isopentenyl diphosphate + (2E)-geranyl diphosphate = (2E,6E)-farnesyl diphosphate + diphosphate</text>
        <dbReference type="Rhea" id="RHEA:19361"/>
        <dbReference type="ChEBI" id="CHEBI:33019"/>
        <dbReference type="ChEBI" id="CHEBI:58057"/>
        <dbReference type="ChEBI" id="CHEBI:128769"/>
        <dbReference type="ChEBI" id="CHEBI:175763"/>
        <dbReference type="EC" id="2.5.1.10"/>
    </reaction>
</comment>
<gene>
    <name evidence="13" type="ORF">XA3_05890</name>
</gene>
<name>A0AAU9DSC4_9LACO</name>
<evidence type="ECO:0000256" key="11">
    <source>
        <dbReference type="ARBA" id="ARBA00049399"/>
    </source>
</evidence>
<dbReference type="GO" id="GO:0004337">
    <property type="term" value="F:(2E,6E)-farnesyl diphosphate synthase activity"/>
    <property type="evidence" value="ECO:0007669"/>
    <property type="project" value="UniProtKB-EC"/>
</dbReference>
<protein>
    <recommendedName>
        <fullName evidence="4">Farnesyl diphosphate synthase</fullName>
        <ecNumber evidence="3">2.5.1.10</ecNumber>
    </recommendedName>
    <alternativeName>
        <fullName evidence="10">(2E,6E)-farnesyl diphosphate synthase</fullName>
    </alternativeName>
    <alternativeName>
        <fullName evidence="9">Geranyltranstransferase</fullName>
    </alternativeName>
</protein>
<evidence type="ECO:0000256" key="10">
    <source>
        <dbReference type="ARBA" id="ARBA00032873"/>
    </source>
</evidence>
<dbReference type="AlphaFoldDB" id="A0AAU9DSC4"/>
<dbReference type="PROSITE" id="PS00444">
    <property type="entry name" value="POLYPRENYL_SYNTHASE_2"/>
    <property type="match status" value="1"/>
</dbReference>
<evidence type="ECO:0000256" key="7">
    <source>
        <dbReference type="ARBA" id="ARBA00022842"/>
    </source>
</evidence>